<dbReference type="PANTHER" id="PTHR45623:SF17">
    <property type="entry name" value="CHROMODOMAIN-HELICASE-DNA-BINDING PROTEIN 3-RELATED"/>
    <property type="match status" value="1"/>
</dbReference>
<dbReference type="Gene3D" id="3.40.50.300">
    <property type="entry name" value="P-loop containing nucleotide triphosphate hydrolases"/>
    <property type="match status" value="1"/>
</dbReference>
<dbReference type="GO" id="GO:0042393">
    <property type="term" value="F:histone binding"/>
    <property type="evidence" value="ECO:0007669"/>
    <property type="project" value="TreeGrafter"/>
</dbReference>
<keyword evidence="7" id="KW-0862">Zinc</keyword>
<dbReference type="RefSeq" id="XP_002850936.1">
    <property type="nucleotide sequence ID" value="XM_002850890.1"/>
</dbReference>
<comment type="subunit">
    <text evidence="2">Component of the NuA4 histone acetyltransferase complex.</text>
</comment>
<dbReference type="Pfam" id="PF23615">
    <property type="entry name" value="Chromo_MIT1"/>
    <property type="match status" value="1"/>
</dbReference>
<sequence>MRPFQDLAISFSGSDSDEETANFILSQFTAINPTAPLTKPQTTHLVPYVEIPKKDLNEDDYPYLPGHSIVKYIRSKVEDLSSDSYEVALKSGDIEVLSSSKIRSLKGGPEALSSFISQDAYSTSESPSTSSSEDELISTHPTRRRSRRSEAIGSNNEPLRPRSLRQRTLAKVNYLMRLDSVESEYFGTKRRSSRLNTRRSRSSDNLIEINSDDSSDNTQRRSRAKRRKISSLPQREYRSGVRTSQRQRKHVGSMAERLEDDISEVEVVHKETKYSAAQEKFVKLPKDDPFRLRHQSACRVCYTPGDSSEKGVLVYCQGCTDAYHQVCLGSRGQRVHLVSKITSNYFVLQCRHCLGLVRDKDPLAPHNGNCTNCKSPGRMAKPLRPHLTTKQEHMRREENGGEDPCLDIDQSQLSLPENVMFRCDSCKRSWHMHHLPRKSGTTYTIDDSLEEAELSDKRFKEYSRRWTCNECANLPGEIETLVAWRPVNIDSYIPGRTSNEVQEEAKEYLIKWRKLSYFQTSWMPGPWVWEIAATSTRKAFNKSENGQKPQMTSGDAIPEDYLHVDIVFDVRYSNVVSERTLEIDLARVDEVESAYVKYRGLPYESAVWEKPPDRKDSEKWQSFQAAYEDWVVGNHIQIPKRGVLKRHLEHVRSKDFAKHWVHGLNWVYFMWYKQQNSVLADEMGLGKTIQVISFFATLIQDHNCWPFLVVVPNSTCANWRQEIKRWTPSLRVVTCYGSAAARKIAQDYEMFPRGSQGPSMSYRWTPLQNNIRELFNILHFCDRSNKAAALEEEFKEMTNENVNKLHDMIRPYFLRRTKAQVLSFLPPVAQIILPVSMTIVQKKLYKSILSKNPQLIKSVFKSSGPGSTLKQSERHNLNNILMQLRKCLCHPFIYSKAIEDRGVNSTLLHRNMVEASSKLQLLELLLPKLQERGHRVLIFSQFLDFLDIVEDFLDGLSLEHLRLDGRMNSLQKQKNIDAFNAPDSEYFAFLLSTRAGGVGINLATADTVVILDPDFNPHQDIQALSRAHRIGQKKKVMVFQLMTRGSAEEKIMQIGKKKMALDHVLIERMDADDDDEVDTEAILRHGAEALFEDDNTEDITYDSQSVDKLIEQSEVENTKTGDDTSAESQFSFARVWVNETMENALGDAESPPPSNTLWEKILKEREKEAEQEARAKAQAFGRGKRKRQAINYRGHDRNNVGENDSDVEFVSNANSGSDSDGSGATGKSEIFQKPAARPFKRASIAYPTANEGAQTNTEEQHPCIACDHIHPVGYCQLRLAGVEHCGLCGIAHLGHLRTCPHLQSELQVASMLGSLRQSTEPKPLVEAATKYLRGIRGHLVAARRKTQESAPQELEPHMLARNTILQRHSNLPQYSYNAQPFPRPQNPNTFADAGPYAGPPLPRMSHTYRPPPPCHSSTMSNGYHSPYAQNVDSNKPETTHPDYRR</sequence>
<dbReference type="SUPFAM" id="SSF52540">
    <property type="entry name" value="P-loop containing nucleoside triphosphate hydrolases"/>
    <property type="match status" value="2"/>
</dbReference>
<evidence type="ECO:0000256" key="8">
    <source>
        <dbReference type="ARBA" id="ARBA00022840"/>
    </source>
</evidence>
<dbReference type="VEuPathDB" id="FungiDB:MCYG_01040"/>
<feature type="region of interest" description="Disordered" evidence="10">
    <location>
        <begin position="118"/>
        <end position="165"/>
    </location>
</feature>
<dbReference type="InterPro" id="IPR000330">
    <property type="entry name" value="SNF2_N"/>
</dbReference>
<dbReference type="Gene3D" id="3.40.50.10810">
    <property type="entry name" value="Tandem AAA-ATPase domain"/>
    <property type="match status" value="2"/>
</dbReference>
<evidence type="ECO:0000256" key="6">
    <source>
        <dbReference type="ARBA" id="ARBA00022801"/>
    </source>
</evidence>
<feature type="compositionally biased region" description="Low complexity" evidence="10">
    <location>
        <begin position="1211"/>
        <end position="1222"/>
    </location>
</feature>
<comment type="subcellular location">
    <subcellularLocation>
        <location evidence="1">Nucleus</location>
    </subcellularLocation>
</comment>
<dbReference type="GO" id="GO:0000785">
    <property type="term" value="C:chromatin"/>
    <property type="evidence" value="ECO:0007669"/>
    <property type="project" value="TreeGrafter"/>
</dbReference>
<evidence type="ECO:0000313" key="13">
    <source>
        <dbReference type="Proteomes" id="UP000002035"/>
    </source>
</evidence>
<dbReference type="Pfam" id="PF00176">
    <property type="entry name" value="SNF2-rel_dom"/>
    <property type="match status" value="2"/>
</dbReference>
<dbReference type="InterPro" id="IPR011011">
    <property type="entry name" value="Znf_FYVE_PHD"/>
</dbReference>
<keyword evidence="4" id="KW-0547">Nucleotide-binding</keyword>
<dbReference type="InterPro" id="IPR040934">
    <property type="entry name" value="Znf-CCCH_6"/>
</dbReference>
<dbReference type="GO" id="GO:0016887">
    <property type="term" value="F:ATP hydrolysis activity"/>
    <property type="evidence" value="ECO:0007669"/>
    <property type="project" value="TreeGrafter"/>
</dbReference>
<feature type="domain" description="Helicase C-terminal" evidence="11">
    <location>
        <begin position="921"/>
        <end position="1072"/>
    </location>
</feature>
<dbReference type="Pfam" id="PF18585">
    <property type="entry name" value="zf-CCCH_6"/>
    <property type="match status" value="1"/>
</dbReference>
<feature type="compositionally biased region" description="Basic and acidic residues" evidence="10">
    <location>
        <begin position="1434"/>
        <end position="1445"/>
    </location>
</feature>
<dbReference type="GO" id="GO:0008270">
    <property type="term" value="F:zinc ion binding"/>
    <property type="evidence" value="ECO:0007669"/>
    <property type="project" value="UniProtKB-KW"/>
</dbReference>
<evidence type="ECO:0000256" key="4">
    <source>
        <dbReference type="ARBA" id="ARBA00022741"/>
    </source>
</evidence>
<dbReference type="InterPro" id="IPR049730">
    <property type="entry name" value="SNF2/RAD54-like_C"/>
</dbReference>
<organism evidence="12 13">
    <name type="scientific">Arthroderma otae (strain ATCC MYA-4605 / CBS 113480)</name>
    <name type="common">Microsporum canis</name>
    <dbReference type="NCBI Taxonomy" id="554155"/>
    <lineage>
        <taxon>Eukaryota</taxon>
        <taxon>Fungi</taxon>
        <taxon>Dikarya</taxon>
        <taxon>Ascomycota</taxon>
        <taxon>Pezizomycotina</taxon>
        <taxon>Eurotiomycetes</taxon>
        <taxon>Eurotiomycetidae</taxon>
        <taxon>Onygenales</taxon>
        <taxon>Arthrodermataceae</taxon>
        <taxon>Microsporum</taxon>
    </lineage>
</organism>
<dbReference type="GO" id="GO:0003682">
    <property type="term" value="F:chromatin binding"/>
    <property type="evidence" value="ECO:0007669"/>
    <property type="project" value="TreeGrafter"/>
</dbReference>
<keyword evidence="3" id="KW-0479">Metal-binding</keyword>
<name>C5FEB8_ARTOC</name>
<evidence type="ECO:0000256" key="1">
    <source>
        <dbReference type="ARBA" id="ARBA00004123"/>
    </source>
</evidence>
<dbReference type="GO" id="GO:0140658">
    <property type="term" value="F:ATP-dependent chromatin remodeler activity"/>
    <property type="evidence" value="ECO:0007669"/>
    <property type="project" value="TreeGrafter"/>
</dbReference>
<dbReference type="Pfam" id="PF15446">
    <property type="entry name" value="zf-PHD-like"/>
    <property type="match status" value="1"/>
</dbReference>
<evidence type="ECO:0000256" key="5">
    <source>
        <dbReference type="ARBA" id="ARBA00022771"/>
    </source>
</evidence>
<dbReference type="PROSITE" id="PS51194">
    <property type="entry name" value="HELICASE_CTER"/>
    <property type="match status" value="1"/>
</dbReference>
<dbReference type="Pfam" id="PF00271">
    <property type="entry name" value="Helicase_C"/>
    <property type="match status" value="1"/>
</dbReference>
<dbReference type="GO" id="GO:0005634">
    <property type="term" value="C:nucleus"/>
    <property type="evidence" value="ECO:0007669"/>
    <property type="project" value="UniProtKB-SubCell"/>
</dbReference>
<dbReference type="GO" id="GO:0003677">
    <property type="term" value="F:DNA binding"/>
    <property type="evidence" value="ECO:0007669"/>
    <property type="project" value="TreeGrafter"/>
</dbReference>
<feature type="compositionally biased region" description="Basic residues" evidence="10">
    <location>
        <begin position="188"/>
        <end position="200"/>
    </location>
</feature>
<evidence type="ECO:0000256" key="3">
    <source>
        <dbReference type="ARBA" id="ARBA00022723"/>
    </source>
</evidence>
<dbReference type="STRING" id="554155.C5FEB8"/>
<evidence type="ECO:0000256" key="10">
    <source>
        <dbReference type="SAM" id="MobiDB-lite"/>
    </source>
</evidence>
<dbReference type="PANTHER" id="PTHR45623">
    <property type="entry name" value="CHROMODOMAIN-HELICASE-DNA-BINDING PROTEIN 3-RELATED-RELATED"/>
    <property type="match status" value="1"/>
</dbReference>
<evidence type="ECO:0000256" key="2">
    <source>
        <dbReference type="ARBA" id="ARBA00011353"/>
    </source>
</evidence>
<dbReference type="InterPro" id="IPR001650">
    <property type="entry name" value="Helicase_C-like"/>
</dbReference>
<proteinExistence type="predicted"/>
<reference evidence="13" key="1">
    <citation type="journal article" date="2012" name="MBio">
        <title>Comparative genome analysis of Trichophyton rubrum and related dermatophytes reveals candidate genes involved in infection.</title>
        <authorList>
            <person name="Martinez D.A."/>
            <person name="Oliver B.G."/>
            <person name="Graeser Y."/>
            <person name="Goldberg J.M."/>
            <person name="Li W."/>
            <person name="Martinez-Rossi N.M."/>
            <person name="Monod M."/>
            <person name="Shelest E."/>
            <person name="Barton R.C."/>
            <person name="Birch E."/>
            <person name="Brakhage A.A."/>
            <person name="Chen Z."/>
            <person name="Gurr S.J."/>
            <person name="Heiman D."/>
            <person name="Heitman J."/>
            <person name="Kosti I."/>
            <person name="Rossi A."/>
            <person name="Saif S."/>
            <person name="Samalova M."/>
            <person name="Saunders C.W."/>
            <person name="Shea T."/>
            <person name="Summerbell R.C."/>
            <person name="Xu J."/>
            <person name="Young S."/>
            <person name="Zeng Q."/>
            <person name="Birren B.W."/>
            <person name="Cuomo C.A."/>
            <person name="White T.C."/>
        </authorList>
    </citation>
    <scope>NUCLEOTIDE SEQUENCE [LARGE SCALE GENOMIC DNA]</scope>
    <source>
        <strain evidence="13">ATCC MYA-4605 / CBS 113480</strain>
    </source>
</reference>
<dbReference type="SMART" id="SM00249">
    <property type="entry name" value="PHD"/>
    <property type="match status" value="2"/>
</dbReference>
<accession>C5FEB8</accession>
<dbReference type="SUPFAM" id="SSF57903">
    <property type="entry name" value="FYVE/PHD zinc finger"/>
    <property type="match status" value="1"/>
</dbReference>
<dbReference type="SUPFAM" id="SSF54160">
    <property type="entry name" value="Chromo domain-like"/>
    <property type="match status" value="1"/>
</dbReference>
<dbReference type="EMBL" id="DS995701">
    <property type="protein sequence ID" value="EEQ28152.1"/>
    <property type="molecule type" value="Genomic_DNA"/>
</dbReference>
<dbReference type="OMA" id="PLQNNAR"/>
<dbReference type="InterPro" id="IPR038718">
    <property type="entry name" value="SNF2-like_sf"/>
</dbReference>
<keyword evidence="5" id="KW-0863">Zinc-finger</keyword>
<dbReference type="SMART" id="SM00490">
    <property type="entry name" value="HELICc"/>
    <property type="match status" value="1"/>
</dbReference>
<dbReference type="HOGENOM" id="CLU_000315_18_1_1"/>
<dbReference type="Pfam" id="PF23614">
    <property type="entry name" value="DUF7141"/>
    <property type="match status" value="1"/>
</dbReference>
<dbReference type="InterPro" id="IPR056616">
    <property type="entry name" value="Chromo_MIT1"/>
</dbReference>
<feature type="compositionally biased region" description="Basic residues" evidence="10">
    <location>
        <begin position="220"/>
        <end position="229"/>
    </location>
</feature>
<dbReference type="OrthoDB" id="5857104at2759"/>
<feature type="compositionally biased region" description="Low complexity" evidence="10">
    <location>
        <begin position="122"/>
        <end position="131"/>
    </location>
</feature>
<dbReference type="InterPro" id="IPR013083">
    <property type="entry name" value="Znf_RING/FYVE/PHD"/>
</dbReference>
<feature type="compositionally biased region" description="Polar residues" evidence="10">
    <location>
        <begin position="1415"/>
        <end position="1433"/>
    </location>
</feature>
<dbReference type="InterPro" id="IPR027417">
    <property type="entry name" value="P-loop_NTPase"/>
</dbReference>
<dbReference type="InterPro" id="IPR001965">
    <property type="entry name" value="Znf_PHD"/>
</dbReference>
<dbReference type="InterPro" id="IPR055565">
    <property type="entry name" value="DUF7141"/>
</dbReference>
<evidence type="ECO:0000256" key="9">
    <source>
        <dbReference type="ARBA" id="ARBA00023242"/>
    </source>
</evidence>
<feature type="compositionally biased region" description="Basic and acidic residues" evidence="10">
    <location>
        <begin position="1166"/>
        <end position="1175"/>
    </location>
</feature>
<keyword evidence="8" id="KW-0067">ATP-binding</keyword>
<evidence type="ECO:0000259" key="11">
    <source>
        <dbReference type="PROSITE" id="PS51194"/>
    </source>
</evidence>
<feature type="region of interest" description="Disordered" evidence="10">
    <location>
        <begin position="186"/>
        <end position="256"/>
    </location>
</feature>
<dbReference type="InterPro" id="IPR041684">
    <property type="entry name" value="Znf-PHD-like"/>
</dbReference>
<keyword evidence="6" id="KW-0378">Hydrolase</keyword>
<keyword evidence="9" id="KW-0539">Nucleus</keyword>
<dbReference type="GO" id="GO:0005524">
    <property type="term" value="F:ATP binding"/>
    <property type="evidence" value="ECO:0007669"/>
    <property type="project" value="UniProtKB-KW"/>
</dbReference>
<gene>
    <name evidence="12" type="ORF">MCYG_01040</name>
</gene>
<feature type="region of interest" description="Disordered" evidence="10">
    <location>
        <begin position="1399"/>
        <end position="1445"/>
    </location>
</feature>
<dbReference type="InterPro" id="IPR016197">
    <property type="entry name" value="Chromo-like_dom_sf"/>
</dbReference>
<dbReference type="CDD" id="cd18793">
    <property type="entry name" value="SF2_C_SNF"/>
    <property type="match status" value="1"/>
</dbReference>
<evidence type="ECO:0000256" key="7">
    <source>
        <dbReference type="ARBA" id="ARBA00022833"/>
    </source>
</evidence>
<dbReference type="Proteomes" id="UP000002035">
    <property type="component" value="Unassembled WGS sequence"/>
</dbReference>
<protein>
    <submittedName>
        <fullName evidence="12">SHREC complex subunit Mit1</fullName>
    </submittedName>
</protein>
<dbReference type="GeneID" id="9228311"/>
<evidence type="ECO:0000313" key="12">
    <source>
        <dbReference type="EMBL" id="EEQ28152.1"/>
    </source>
</evidence>
<keyword evidence="13" id="KW-1185">Reference proteome</keyword>
<feature type="region of interest" description="Disordered" evidence="10">
    <location>
        <begin position="1166"/>
        <end position="1233"/>
    </location>
</feature>
<dbReference type="eggNOG" id="KOG0383">
    <property type="taxonomic scope" value="Eukaryota"/>
</dbReference>
<dbReference type="Gene3D" id="3.30.40.10">
    <property type="entry name" value="Zinc/RING finger domain, C3HC4 (zinc finger)"/>
    <property type="match status" value="1"/>
</dbReference>